<dbReference type="Proteomes" id="UP000199226">
    <property type="component" value="Unassembled WGS sequence"/>
</dbReference>
<reference evidence="2" key="1">
    <citation type="submission" date="2016-10" db="EMBL/GenBank/DDBJ databases">
        <authorList>
            <person name="Varghese N."/>
            <person name="Submissions S."/>
        </authorList>
    </citation>
    <scope>NUCLEOTIDE SEQUENCE [LARGE SCALE GENOMIC DNA]</scope>
    <source>
        <strain evidence="2">DSM 24536</strain>
    </source>
</reference>
<proteinExistence type="predicted"/>
<dbReference type="RefSeq" id="WP_090703680.1">
    <property type="nucleotide sequence ID" value="NZ_FNHH01000009.1"/>
</dbReference>
<evidence type="ECO:0000313" key="1">
    <source>
        <dbReference type="EMBL" id="SDM30199.1"/>
    </source>
</evidence>
<dbReference type="OrthoDB" id="1099889at2"/>
<name>A0A1G9S3W4_9SPHI</name>
<sequence>MMDRRKFVKGAGLMAAFSAFDLTKLNAGSSIGNKKISIVKTASVYEREKLIRPFGFKGGYLTELWQTASNMSSASGFSKTGIATQSVLYGDADLFSSHSEARGNSMMYALTNKALDLVRQTTFYTPVDLLDKILPEVILEGKRITGKSDLNINFVYNALVSVDNAAWLVYAAENNFNSFETMMPGPYRKALSHRNDKIAVMYQIPYGMPMQDLLEAAKKGYFVFKVKTGSPGTQSEMLKADMDRFTMIHTTLKDLRTDHTSNGKLIYTMDANARYEKKEYLLKYLDHAKKIGAFEQILLFEEPLNETNEENVSDVGILIAADESVHNEESALKRLDLGYNVLVLKGIAKTLSMSVKIAKLAAERNVPCLCADLTVNPILIDWHKNLSAHLAPFPGINMGLMETNGDMNYVNWNNMLDYHPAAHAPWMKAKNGAFELDHDFYQRSGGIFEPSEHYENMF</sequence>
<dbReference type="STRING" id="990371.SAMN05421813_10961"/>
<gene>
    <name evidence="1" type="ORF">SAMN05421813_10961</name>
</gene>
<dbReference type="AlphaFoldDB" id="A0A1G9S3W4"/>
<keyword evidence="2" id="KW-1185">Reference proteome</keyword>
<accession>A0A1G9S3W4</accession>
<evidence type="ECO:0008006" key="3">
    <source>
        <dbReference type="Google" id="ProtNLM"/>
    </source>
</evidence>
<dbReference type="EMBL" id="FNHH01000009">
    <property type="protein sequence ID" value="SDM30199.1"/>
    <property type="molecule type" value="Genomic_DNA"/>
</dbReference>
<evidence type="ECO:0000313" key="2">
    <source>
        <dbReference type="Proteomes" id="UP000199226"/>
    </source>
</evidence>
<dbReference type="SUPFAM" id="SSF51604">
    <property type="entry name" value="Enolase C-terminal domain-like"/>
    <property type="match status" value="1"/>
</dbReference>
<dbReference type="Gene3D" id="3.20.20.120">
    <property type="entry name" value="Enolase-like C-terminal domain"/>
    <property type="match status" value="1"/>
</dbReference>
<dbReference type="InterPro" id="IPR036849">
    <property type="entry name" value="Enolase-like_C_sf"/>
</dbReference>
<organism evidence="1 2">
    <name type="scientific">Daejeonella rubra</name>
    <dbReference type="NCBI Taxonomy" id="990371"/>
    <lineage>
        <taxon>Bacteria</taxon>
        <taxon>Pseudomonadati</taxon>
        <taxon>Bacteroidota</taxon>
        <taxon>Sphingobacteriia</taxon>
        <taxon>Sphingobacteriales</taxon>
        <taxon>Sphingobacteriaceae</taxon>
        <taxon>Daejeonella</taxon>
    </lineage>
</organism>
<protein>
    <recommendedName>
        <fullName evidence="3">L-alanine-DL-glutamate epimerase</fullName>
    </recommendedName>
</protein>